<sequence>MGDAKKISGALSEGTVVVSSTARYVVSRVLGAGGFGITYKVIRQSDGLIFALKEYFPDKLCERGDGDTMSYLKTNAQTMETGLHDFITEARRLNRENISHPNIVSVGEVFRTNNTAYYAMEYIDGCNLRQYVKNNGGKPLTVEEALSVMRPVLQAVSVIHGHMLTHLDIKHENIILTVEDNDSLRPVLIDFGQSKHYDKKGNATSQLTNAGCSEGFSPPEQYLGLYEFTPQADVYALCATLLYLLTGKQPVKSSEISATVITGMLGEDIPAHIVNAIISGMRKDKVDRTSSVELLAKNLGVDISSENHEGNVTRLLARHKRGKKFVFHRISKYSLTAILVAGGIALTVGLVWLANRQSRTQEELLTLAIETNNCAELLRFANKDSVRAFLPYARCMVDSLNYEEASKFAIKALACPGDSIEATLLIEKINGLKETKQPADNHNTDNGVSDIIPETEDGVLDAIHRNNFGELRRFAEDGEVRTFYPLAKLYFKREDYEKARYWADKAINAKTDVEVSRNLIHEINKKDRERIVSTGHTPAPSPDNSQPYNEDNSKSQASRLEEAIKDPFKGAGMLLKLAVHENYIPAYYHYARQQLKSGDISGAREYLKMSIESGVNVKQCQELLEVLDE</sequence>
<protein>
    <submittedName>
        <fullName evidence="1">Serine/threonine protein kinase</fullName>
    </submittedName>
</protein>
<reference evidence="1" key="1">
    <citation type="submission" date="2019-04" db="EMBL/GenBank/DDBJ databases">
        <title>Microbes associate with the intestines of laboratory mice.</title>
        <authorList>
            <person name="Navarre W."/>
            <person name="Wong E."/>
            <person name="Huang K."/>
            <person name="Tropini C."/>
            <person name="Ng K."/>
            <person name="Yu B."/>
        </authorList>
    </citation>
    <scope>NUCLEOTIDE SEQUENCE</scope>
    <source>
        <strain evidence="1">NM04_E33</strain>
    </source>
</reference>
<accession>A0AC61RHE2</accession>
<organism evidence="1 2">
    <name type="scientific">Lepagella muris</name>
    <dbReference type="NCBI Taxonomy" id="3032870"/>
    <lineage>
        <taxon>Bacteria</taxon>
        <taxon>Pseudomonadati</taxon>
        <taxon>Bacteroidota</taxon>
        <taxon>Bacteroidia</taxon>
        <taxon>Bacteroidales</taxon>
        <taxon>Muribaculaceae</taxon>
        <taxon>Lepagella</taxon>
    </lineage>
</organism>
<keyword evidence="2" id="KW-1185">Reference proteome</keyword>
<keyword evidence="1" id="KW-0418">Kinase</keyword>
<keyword evidence="1" id="KW-0723">Serine/threonine-protein kinase</keyword>
<proteinExistence type="predicted"/>
<evidence type="ECO:0000313" key="1">
    <source>
        <dbReference type="EMBL" id="TGY79353.1"/>
    </source>
</evidence>
<gene>
    <name evidence="1" type="ORF">E5331_06680</name>
</gene>
<keyword evidence="1" id="KW-0808">Transferase</keyword>
<name>A0AC61RHE2_9BACT</name>
<dbReference type="EMBL" id="SRYB01000007">
    <property type="protein sequence ID" value="TGY79353.1"/>
    <property type="molecule type" value="Genomic_DNA"/>
</dbReference>
<comment type="caution">
    <text evidence="1">The sequence shown here is derived from an EMBL/GenBank/DDBJ whole genome shotgun (WGS) entry which is preliminary data.</text>
</comment>
<evidence type="ECO:0000313" key="2">
    <source>
        <dbReference type="Proteomes" id="UP000306319"/>
    </source>
</evidence>
<dbReference type="Proteomes" id="UP000306319">
    <property type="component" value="Unassembled WGS sequence"/>
</dbReference>